<evidence type="ECO:0000256" key="6">
    <source>
        <dbReference type="ARBA" id="ARBA00022741"/>
    </source>
</evidence>
<dbReference type="GO" id="GO:0005634">
    <property type="term" value="C:nucleus"/>
    <property type="evidence" value="ECO:0007669"/>
    <property type="project" value="UniProtKB-SubCell"/>
</dbReference>
<keyword evidence="6" id="KW-0547">Nucleotide-binding</keyword>
<dbReference type="Gene3D" id="3.30.70.590">
    <property type="entry name" value="Poly(A) polymerase predicted RNA binding domain"/>
    <property type="match status" value="1"/>
</dbReference>
<reference evidence="13 14" key="1">
    <citation type="submission" date="2024-10" db="EMBL/GenBank/DDBJ databases">
        <authorList>
            <person name="Kim D."/>
        </authorList>
    </citation>
    <scope>NUCLEOTIDE SEQUENCE [LARGE SCALE GENOMIC DNA]</scope>
    <source>
        <strain evidence="13">BH-2024</strain>
    </source>
</reference>
<dbReference type="Proteomes" id="UP001620626">
    <property type="component" value="Unassembled WGS sequence"/>
</dbReference>
<evidence type="ECO:0000259" key="12">
    <source>
        <dbReference type="Pfam" id="PF04928"/>
    </source>
</evidence>
<keyword evidence="14" id="KW-1185">Reference proteome</keyword>
<comment type="similarity">
    <text evidence="2">Belongs to the poly(A) polymerase family.</text>
</comment>
<evidence type="ECO:0000256" key="7">
    <source>
        <dbReference type="ARBA" id="ARBA00022840"/>
    </source>
</evidence>
<organism evidence="13 14">
    <name type="scientific">Heterodera trifolii</name>
    <dbReference type="NCBI Taxonomy" id="157864"/>
    <lineage>
        <taxon>Eukaryota</taxon>
        <taxon>Metazoa</taxon>
        <taxon>Ecdysozoa</taxon>
        <taxon>Nematoda</taxon>
        <taxon>Chromadorea</taxon>
        <taxon>Rhabditida</taxon>
        <taxon>Tylenchina</taxon>
        <taxon>Tylenchomorpha</taxon>
        <taxon>Tylenchoidea</taxon>
        <taxon>Heteroderidae</taxon>
        <taxon>Heteroderinae</taxon>
        <taxon>Heterodera</taxon>
    </lineage>
</organism>
<evidence type="ECO:0000256" key="11">
    <source>
        <dbReference type="SAM" id="MobiDB-lite"/>
    </source>
</evidence>
<dbReference type="Gene3D" id="1.10.1410.10">
    <property type="match status" value="1"/>
</dbReference>
<dbReference type="SUPFAM" id="SSF81631">
    <property type="entry name" value="PAP/OAS1 substrate-binding domain"/>
    <property type="match status" value="1"/>
</dbReference>
<evidence type="ECO:0000256" key="1">
    <source>
        <dbReference type="ARBA" id="ARBA00004123"/>
    </source>
</evidence>
<feature type="compositionally biased region" description="Basic and acidic residues" evidence="11">
    <location>
        <begin position="928"/>
        <end position="943"/>
    </location>
</feature>
<feature type="compositionally biased region" description="Basic and acidic residues" evidence="11">
    <location>
        <begin position="1036"/>
        <end position="1051"/>
    </location>
</feature>
<dbReference type="EC" id="2.7.7.19" evidence="3"/>
<feature type="compositionally biased region" description="Basic and acidic residues" evidence="11">
    <location>
        <begin position="1000"/>
        <end position="1015"/>
    </location>
</feature>
<feature type="region of interest" description="Disordered" evidence="11">
    <location>
        <begin position="988"/>
        <end position="1081"/>
    </location>
</feature>
<feature type="region of interest" description="Disordered" evidence="11">
    <location>
        <begin position="1117"/>
        <end position="1158"/>
    </location>
</feature>
<evidence type="ECO:0000313" key="13">
    <source>
        <dbReference type="EMBL" id="KAL3070093.1"/>
    </source>
</evidence>
<dbReference type="PANTHER" id="PTHR10682:SF10">
    <property type="entry name" value="POLYNUCLEOTIDE ADENYLYLTRANSFERASE"/>
    <property type="match status" value="1"/>
</dbReference>
<feature type="coiled-coil region" evidence="10">
    <location>
        <begin position="132"/>
        <end position="159"/>
    </location>
</feature>
<evidence type="ECO:0000256" key="8">
    <source>
        <dbReference type="ARBA" id="ARBA00023242"/>
    </source>
</evidence>
<dbReference type="EMBL" id="JBICBT010001385">
    <property type="protein sequence ID" value="KAL3070093.1"/>
    <property type="molecule type" value="Genomic_DNA"/>
</dbReference>
<feature type="compositionally biased region" description="Basic and acidic residues" evidence="11">
    <location>
        <begin position="1132"/>
        <end position="1141"/>
    </location>
</feature>
<accession>A0ABD2HUQ5</accession>
<keyword evidence="8" id="KW-0539">Nucleus</keyword>
<protein>
    <recommendedName>
        <fullName evidence="3">polynucleotide adenylyltransferase</fullName>
        <ecNumber evidence="3">2.7.7.19</ecNumber>
    </recommendedName>
</protein>
<dbReference type="GO" id="GO:0005524">
    <property type="term" value="F:ATP binding"/>
    <property type="evidence" value="ECO:0007669"/>
    <property type="project" value="UniProtKB-KW"/>
</dbReference>
<evidence type="ECO:0000256" key="9">
    <source>
        <dbReference type="ARBA" id="ARBA00048830"/>
    </source>
</evidence>
<feature type="compositionally biased region" description="Basic and acidic residues" evidence="11">
    <location>
        <begin position="175"/>
        <end position="186"/>
    </location>
</feature>
<comment type="subcellular location">
    <subcellularLocation>
        <location evidence="1">Nucleus</location>
    </subcellularLocation>
</comment>
<evidence type="ECO:0000313" key="14">
    <source>
        <dbReference type="Proteomes" id="UP001620626"/>
    </source>
</evidence>
<evidence type="ECO:0000256" key="5">
    <source>
        <dbReference type="ARBA" id="ARBA00022679"/>
    </source>
</evidence>
<feature type="domain" description="Poly(A) polymerase central" evidence="12">
    <location>
        <begin position="1692"/>
        <end position="1860"/>
    </location>
</feature>
<proteinExistence type="inferred from homology"/>
<comment type="catalytic activity">
    <reaction evidence="9">
        <text>RNA(n) + ATP = RNA(n)-3'-adenine ribonucleotide + diphosphate</text>
        <dbReference type="Rhea" id="RHEA:11332"/>
        <dbReference type="Rhea" id="RHEA-COMP:14527"/>
        <dbReference type="Rhea" id="RHEA-COMP:17347"/>
        <dbReference type="ChEBI" id="CHEBI:30616"/>
        <dbReference type="ChEBI" id="CHEBI:33019"/>
        <dbReference type="ChEBI" id="CHEBI:140395"/>
        <dbReference type="ChEBI" id="CHEBI:173115"/>
        <dbReference type="EC" id="2.7.7.19"/>
    </reaction>
</comment>
<keyword evidence="7" id="KW-0067">ATP-binding</keyword>
<dbReference type="Pfam" id="PF04928">
    <property type="entry name" value="PAP_central"/>
    <property type="match status" value="1"/>
</dbReference>
<feature type="region of interest" description="Disordered" evidence="11">
    <location>
        <begin position="175"/>
        <end position="195"/>
    </location>
</feature>
<dbReference type="GO" id="GO:1990817">
    <property type="term" value="F:poly(A) RNA polymerase activity"/>
    <property type="evidence" value="ECO:0007669"/>
    <property type="project" value="UniProtKB-EC"/>
</dbReference>
<feature type="region of interest" description="Disordered" evidence="11">
    <location>
        <begin position="908"/>
        <end position="969"/>
    </location>
</feature>
<evidence type="ECO:0000256" key="3">
    <source>
        <dbReference type="ARBA" id="ARBA00012388"/>
    </source>
</evidence>
<gene>
    <name evidence="13" type="ORF">niasHT_036634</name>
</gene>
<dbReference type="PANTHER" id="PTHR10682">
    <property type="entry name" value="POLY A POLYMERASE"/>
    <property type="match status" value="1"/>
</dbReference>
<evidence type="ECO:0000256" key="10">
    <source>
        <dbReference type="SAM" id="Coils"/>
    </source>
</evidence>
<keyword evidence="5" id="KW-0808">Transferase</keyword>
<keyword evidence="4" id="KW-0507">mRNA processing</keyword>
<feature type="compositionally biased region" description="Basic residues" evidence="11">
    <location>
        <begin position="916"/>
        <end position="927"/>
    </location>
</feature>
<keyword evidence="10" id="KW-0175">Coiled coil</keyword>
<sequence>MKTYYEMMFCQNIRLTEELLEYAIVCSRIFAYFLHQNSAKTEQNDANWWQKFIHSTQQIILFTNDAGATEKLAKKEDVLGTLHELWHNIKGGENFDEKALRKSSQMGRELVENLAKCLVVIYAENNAFRKCFGEQRERRRKLEQMLRSAEKELSERSAVLEQFWHIFEDKVSETEKTTVPTKEPKQQQKQGGTSADDSAMILFKINDICPDKTIPLKEKETEHYAKKELFSYTLMKQYVELLLADRKFVGKELETIDSKAIIFYYLERVRGLFRKAIIVQPKMKNEQFMALIDTYLTQWESLMAESQQNAEGTANGLAQLVCKCYQFIHKLVTDKQLKEMNAEWHKLVEMNVKEWDGTVLTEVISENMMNWFGKSILLSDNGQNRQWHKMRCADVQNANALVAEFRNSHPLVDVFHLYTLMYLLSEFDEMRSIFCFEPVHKIAKMKQRMILFTSSSVLDRMEMLFPTVLRFDLLTNAQLISMLMNQFKYPSGSEQAQFAEARNFAPMLIGELLDHEDKLNKNMLKPLKNLPEIREILLHKTKATKRAFLSKLGTATYNKSVLREAICPLLFLYIRLKSIAIGCTKIKRGTDLSKWQPNSECNTVEDIQRSFEENRRLFTIKISQFFVNNPNDFQIFLLNLTETPGAKTRFLKLINADAVTKLLPDSHGNPLIEELWAIEERAMDEVFYGNLQLGHLFLTFLTSYDSLQWLCYKIRLDLFMFVRWIDAQMTALLLLGNSFSAQRCAKFWVRCKVLILQLYDRYFDEQMDEMPNLQIFQYHFLSHLNLFFEKIMDGKIGAKKSEKAMNDELKKIVQNSQKVYEDEKKMDNFVSEEREQYERFEMALTNLRIKTVNELAHRNEHIKEALGHFLINMKELPDFVGKDTLIETWRAIASEHFEEMGKKLEEKYGKTAETKQKKKKSKRKKNKNEKNKAKKEDGEKETEMAMDTVATEEESTVSGVGTNEEVKEGAEMSIEKENEAAIDTVATEEGSTVSGVGTNEEVKEGAEMSIEKENEAAIDTVATEEGSTVSGVGTNEEVKEGAEMSIEKENEAAMDTVVTDEGSTVSGVGTNEEAKEDAEMSTVDVGTVGDNMEKANIEEEAFKNENNCEMNETEKAISNGHNESLALVGGNDQRDEEDKSQQENTNEGTESAAAANGGTKLKEFADDHFLAQKYAEFVHTFMMEEEQQNVDGIGRLIRMLTVGAFVNEISHRLDAIKWMGGDQWQNVKKKSTFLWWKSILADQQYSAADLVEQLYEFLREIWREMEEIIGKNLDKLGGNTKEQMESNQRKSIELISKQIHSRKFGRAIIGGKVKNWAKMPKKQKEKALLSLFGRHEGGIENAENGNNIVGNFERKLELLEKALAQQKLDQILFEQYKNNDKLKFFIEMKDQINFNEKNAQIFPTEKWQELKFTEEENDGKLSEIEKFKNALKLRDEVQNVDQKLLSKLDEIFNRWSAEAQFQPSALHFLKYSVAKLEPICILPDGFDQKLIFGQATECDQSKREQCSDQSLYCTLCKALNVKFIQKYPQNDLIIVPMLQIEMDGVQIEVKFIEIPGFEHIPRIKFTARQMEVFLLKFGQNIEKLEDSDHFDEGVYWHEIGKRKELRKKYENDADKIKQFDQITELYNQSRTVALKQRALVKARKETLLVLADFTMHLKLLELLLPKTDYLSMFSNKQNKLDGQFAVGILDKFRTIFAFLERWAQNNFIYCEDLGYLNGEMLLIMLTKVFLLFPDSSVSFLVDKFFLIYSKWKWPMAIQLTQIAPDKIVGEFLSWAPGKEWLWRRKLAWENVPKLMRKEKIKGIRKELAMAVITPTFPERNVAEKVNVSSAKVVQNELNKAWDKMRRNGKDQRQQKEAIFEPIHENKFSEKYDHFIVVECKGPTHNVDKFYDFVGNRLRYELLEFVEKPLALWVRFCHVFPKVISPSSDECSAKKGNVSANALCTRLWLVGIELEPKRPNNSFKSKMKANLKKKFDERVKSDFQNGLFQNVWLKSEIAERKDLQKWGIDPKL</sequence>
<dbReference type="GO" id="GO:0006397">
    <property type="term" value="P:mRNA processing"/>
    <property type="evidence" value="ECO:0007669"/>
    <property type="project" value="UniProtKB-KW"/>
</dbReference>
<evidence type="ECO:0000256" key="2">
    <source>
        <dbReference type="ARBA" id="ARBA00010912"/>
    </source>
</evidence>
<name>A0ABD2HUQ5_9BILA</name>
<evidence type="ECO:0000256" key="4">
    <source>
        <dbReference type="ARBA" id="ARBA00022664"/>
    </source>
</evidence>
<comment type="caution">
    <text evidence="13">The sequence shown here is derived from an EMBL/GenBank/DDBJ whole genome shotgun (WGS) entry which is preliminary data.</text>
</comment>
<dbReference type="InterPro" id="IPR007012">
    <property type="entry name" value="PolA_pol_cen_dom"/>
</dbReference>